<dbReference type="OrthoDB" id="6673861at2"/>
<dbReference type="Proteomes" id="UP000266649">
    <property type="component" value="Unassembled WGS sequence"/>
</dbReference>
<feature type="compositionally biased region" description="Low complexity" evidence="1">
    <location>
        <begin position="301"/>
        <end position="329"/>
    </location>
</feature>
<gene>
    <name evidence="3" type="ORF">D2N39_20635</name>
</gene>
<proteinExistence type="predicted"/>
<feature type="region of interest" description="Disordered" evidence="1">
    <location>
        <begin position="301"/>
        <end position="334"/>
    </location>
</feature>
<feature type="signal peptide" evidence="2">
    <location>
        <begin position="1"/>
        <end position="23"/>
    </location>
</feature>
<dbReference type="EMBL" id="QXXQ01000021">
    <property type="protein sequence ID" value="RID89883.1"/>
    <property type="molecule type" value="Genomic_DNA"/>
</dbReference>
<evidence type="ECO:0000256" key="1">
    <source>
        <dbReference type="SAM" id="MobiDB-lite"/>
    </source>
</evidence>
<dbReference type="Gene3D" id="3.40.50.10610">
    <property type="entry name" value="ABC-type transport auxiliary lipoprotein component"/>
    <property type="match status" value="1"/>
</dbReference>
<dbReference type="AlphaFoldDB" id="A0A398BRD2"/>
<reference evidence="3 4" key="1">
    <citation type="submission" date="2018-09" db="EMBL/GenBank/DDBJ databases">
        <title>Gemmobacter lutimaris sp. nov., a marine bacterium isolated from tidal flat.</title>
        <authorList>
            <person name="Lee D.W."/>
            <person name="Yoo Y."/>
            <person name="Kim J.-J."/>
            <person name="Kim B.S."/>
        </authorList>
    </citation>
    <scope>NUCLEOTIDE SEQUENCE [LARGE SCALE GENOMIC DNA]</scope>
    <source>
        <strain evidence="3 4">YJ-T1-11</strain>
    </source>
</reference>
<name>A0A398BRD2_9RHOB</name>
<dbReference type="Pfam" id="PF03783">
    <property type="entry name" value="CsgG"/>
    <property type="match status" value="1"/>
</dbReference>
<feature type="region of interest" description="Disordered" evidence="1">
    <location>
        <begin position="421"/>
        <end position="466"/>
    </location>
</feature>
<protein>
    <recommendedName>
        <fullName evidence="5">HfaB protein</fullName>
    </recommendedName>
</protein>
<sequence length="466" mass="47374">MSRNPLLALLLSTCLAGCLQAPAGSRTPSGVDAPLVKGPPITDITTEFDDALACLNGAVPEVVTFAVGQIADNTGKEQYADGGTGKLVTQGAGDMVQSALFRAGLSVVNRRDPNIILAENNWGIRNVKTQRAADLFISGSINSLDYIPGGGAEVEIAGIGPRYRQNRILVGLDLALTSASTGEIIANVPLQKQLFAEEMGFSVGRFFGDTLVSAEAGGMEREALHFTLRQMLSYATFDLLAQVLPTSQVTECGQKISTFSAVPNGVRGSKARAMKGVIASARIAAQQQQQAEEALAASVAGGSAPAPGAGAQAPGAPAGAGAPKATAARPAPPLSDEARKLANSATSYAARAISSADGVLNAKTIEEGEAAASEAVRYMTLAIQALRAGATAGLTGPEGDAAATVVEQAINATEAAQKLIEKRKAKAAEGAATKDANPAPVLAPAPQETSPDPAKADDKQLGGAKP</sequence>
<keyword evidence="2" id="KW-0732">Signal</keyword>
<dbReference type="GO" id="GO:0030288">
    <property type="term" value="C:outer membrane-bounded periplasmic space"/>
    <property type="evidence" value="ECO:0007669"/>
    <property type="project" value="InterPro"/>
</dbReference>
<comment type="caution">
    <text evidence="3">The sequence shown here is derived from an EMBL/GenBank/DDBJ whole genome shotgun (WGS) entry which is preliminary data.</text>
</comment>
<evidence type="ECO:0000256" key="2">
    <source>
        <dbReference type="SAM" id="SignalP"/>
    </source>
</evidence>
<accession>A0A398BRD2</accession>
<dbReference type="InterPro" id="IPR005534">
    <property type="entry name" value="Curli_assmbl/transp-comp_CsgG"/>
</dbReference>
<organism evidence="3 4">
    <name type="scientific">Gemmobacter lutimaris</name>
    <dbReference type="NCBI Taxonomy" id="2306023"/>
    <lineage>
        <taxon>Bacteria</taxon>
        <taxon>Pseudomonadati</taxon>
        <taxon>Pseudomonadota</taxon>
        <taxon>Alphaproteobacteria</taxon>
        <taxon>Rhodobacterales</taxon>
        <taxon>Paracoccaceae</taxon>
        <taxon>Gemmobacter</taxon>
    </lineage>
</organism>
<evidence type="ECO:0008006" key="5">
    <source>
        <dbReference type="Google" id="ProtNLM"/>
    </source>
</evidence>
<keyword evidence="4" id="KW-1185">Reference proteome</keyword>
<feature type="chain" id="PRO_5017312169" description="HfaB protein" evidence="2">
    <location>
        <begin position="24"/>
        <end position="466"/>
    </location>
</feature>
<evidence type="ECO:0000313" key="3">
    <source>
        <dbReference type="EMBL" id="RID89883.1"/>
    </source>
</evidence>
<dbReference type="RefSeq" id="WP_119136666.1">
    <property type="nucleotide sequence ID" value="NZ_QXXQ01000021.1"/>
</dbReference>
<evidence type="ECO:0000313" key="4">
    <source>
        <dbReference type="Proteomes" id="UP000266649"/>
    </source>
</evidence>